<dbReference type="PANTHER" id="PTHR32019">
    <property type="entry name" value="R3H DOMAIN-CONTAINING PROTEIN 4"/>
    <property type="match status" value="1"/>
</dbReference>
<comment type="caution">
    <text evidence="3">The sequence shown here is derived from an EMBL/GenBank/DDBJ whole genome shotgun (WGS) entry which is preliminary data.</text>
</comment>
<evidence type="ECO:0000259" key="2">
    <source>
        <dbReference type="Pfam" id="PF13902"/>
    </source>
</evidence>
<feature type="region of interest" description="Disordered" evidence="1">
    <location>
        <begin position="303"/>
        <end position="334"/>
    </location>
</feature>
<feature type="compositionally biased region" description="Basic and acidic residues" evidence="1">
    <location>
        <begin position="303"/>
        <end position="318"/>
    </location>
</feature>
<feature type="domain" description="R3H-associated N-terminal" evidence="2">
    <location>
        <begin position="58"/>
        <end position="196"/>
    </location>
</feature>
<dbReference type="InterPro" id="IPR039629">
    <property type="entry name" value="R3HDM4"/>
</dbReference>
<dbReference type="Pfam" id="PF13902">
    <property type="entry name" value="R3H-assoc"/>
    <property type="match status" value="1"/>
</dbReference>
<accession>A0A368FP48</accession>
<feature type="region of interest" description="Disordered" evidence="1">
    <location>
        <begin position="158"/>
        <end position="177"/>
    </location>
</feature>
<evidence type="ECO:0000313" key="3">
    <source>
        <dbReference type="EMBL" id="RCN34004.1"/>
    </source>
</evidence>
<feature type="region of interest" description="Disordered" evidence="1">
    <location>
        <begin position="1"/>
        <end position="43"/>
    </location>
</feature>
<gene>
    <name evidence="3" type="ORF">ANCCAN_20162</name>
</gene>
<reference evidence="3 4" key="1">
    <citation type="submission" date="2014-10" db="EMBL/GenBank/DDBJ databases">
        <title>Draft genome of the hookworm Ancylostoma caninum.</title>
        <authorList>
            <person name="Mitreva M."/>
        </authorList>
    </citation>
    <scope>NUCLEOTIDE SEQUENCE [LARGE SCALE GENOMIC DNA]</scope>
    <source>
        <strain evidence="3 4">Baltimore</strain>
    </source>
</reference>
<dbReference type="STRING" id="29170.A0A368FP48"/>
<keyword evidence="4" id="KW-1185">Reference proteome</keyword>
<dbReference type="AlphaFoldDB" id="A0A368FP48"/>
<dbReference type="EMBL" id="JOJR01000836">
    <property type="protein sequence ID" value="RCN34004.1"/>
    <property type="molecule type" value="Genomic_DNA"/>
</dbReference>
<organism evidence="3 4">
    <name type="scientific">Ancylostoma caninum</name>
    <name type="common">Dog hookworm</name>
    <dbReference type="NCBI Taxonomy" id="29170"/>
    <lineage>
        <taxon>Eukaryota</taxon>
        <taxon>Metazoa</taxon>
        <taxon>Ecdysozoa</taxon>
        <taxon>Nematoda</taxon>
        <taxon>Chromadorea</taxon>
        <taxon>Rhabditida</taxon>
        <taxon>Rhabditina</taxon>
        <taxon>Rhabditomorpha</taxon>
        <taxon>Strongyloidea</taxon>
        <taxon>Ancylostomatidae</taxon>
        <taxon>Ancylostomatinae</taxon>
        <taxon>Ancylostoma</taxon>
    </lineage>
</organism>
<feature type="compositionally biased region" description="Basic residues" evidence="1">
    <location>
        <begin position="33"/>
        <end position="43"/>
    </location>
</feature>
<name>A0A368FP48_ANCCA</name>
<dbReference type="InterPro" id="IPR025952">
    <property type="entry name" value="R3H-assoc_dom"/>
</dbReference>
<dbReference type="InterPro" id="IPR036867">
    <property type="entry name" value="R3H_dom_sf"/>
</dbReference>
<feature type="compositionally biased region" description="Polar residues" evidence="1">
    <location>
        <begin position="1"/>
        <end position="11"/>
    </location>
</feature>
<sequence length="334" mass="38321">MNYSKNFSFDFSESGDELPDDVLIGSGESPASRSRKNKERRAERKMRRFLDVESSGMTVKSSMGSRRQRRLESVRILMSFADKDDICTDFSDLVPHTMTAFERLFLDEESMKVKTSTMFWLIFQVWNDFIERDEEEQRQILEKGDLKRSDGRGWFVVGGKPGPSSKSTKSSDIDGRKHHPAYYGKACFDRMDSRSKRLLSEKRLPWGFIDNLEGELLSFFCSGTSPTSGKDDAVYIGVFENPLERALAHAVAQFLMLKSRSISVRGSNERLTEFRNPRAFYIPPHVRLIPYLSSLRSEPIEIPHHAKLKENNDEKEQSPDSSFSEVDPEVDLDS</sequence>
<protein>
    <recommendedName>
        <fullName evidence="2">R3H-associated N-terminal domain-containing protein</fullName>
    </recommendedName>
</protein>
<evidence type="ECO:0000256" key="1">
    <source>
        <dbReference type="SAM" id="MobiDB-lite"/>
    </source>
</evidence>
<dbReference type="GO" id="GO:0003676">
    <property type="term" value="F:nucleic acid binding"/>
    <property type="evidence" value="ECO:0007669"/>
    <property type="project" value="InterPro"/>
</dbReference>
<proteinExistence type="predicted"/>
<dbReference type="SUPFAM" id="SSF82708">
    <property type="entry name" value="R3H domain"/>
    <property type="match status" value="1"/>
</dbReference>
<evidence type="ECO:0000313" key="4">
    <source>
        <dbReference type="Proteomes" id="UP000252519"/>
    </source>
</evidence>
<dbReference type="PANTHER" id="PTHR32019:SF2">
    <property type="entry name" value="R3H DOMAIN-CONTAINING PROTEIN 4"/>
    <property type="match status" value="1"/>
</dbReference>
<dbReference type="Proteomes" id="UP000252519">
    <property type="component" value="Unassembled WGS sequence"/>
</dbReference>
<dbReference type="OrthoDB" id="75169at2759"/>